<feature type="region of interest" description="Disordered" evidence="1">
    <location>
        <begin position="40"/>
        <end position="59"/>
    </location>
</feature>
<accession>A0A3R7K6U2</accession>
<organism evidence="2 3">
    <name type="scientific">Trypanosoma conorhini</name>
    <dbReference type="NCBI Taxonomy" id="83891"/>
    <lineage>
        <taxon>Eukaryota</taxon>
        <taxon>Discoba</taxon>
        <taxon>Euglenozoa</taxon>
        <taxon>Kinetoplastea</taxon>
        <taxon>Metakinetoplastina</taxon>
        <taxon>Trypanosomatida</taxon>
        <taxon>Trypanosomatidae</taxon>
        <taxon>Trypanosoma</taxon>
    </lineage>
</organism>
<feature type="compositionally biased region" description="Pro residues" evidence="1">
    <location>
        <begin position="47"/>
        <end position="56"/>
    </location>
</feature>
<name>A0A3R7K6U2_9TRYP</name>
<evidence type="ECO:0000256" key="1">
    <source>
        <dbReference type="SAM" id="MobiDB-lite"/>
    </source>
</evidence>
<dbReference type="OrthoDB" id="252691at2759"/>
<proteinExistence type="predicted"/>
<keyword evidence="3" id="KW-1185">Reference proteome</keyword>
<dbReference type="GeneID" id="40323828"/>
<dbReference type="AlphaFoldDB" id="A0A3R7K6U2"/>
<feature type="non-terminal residue" evidence="2">
    <location>
        <position position="1"/>
    </location>
</feature>
<reference evidence="2 3" key="1">
    <citation type="journal article" date="2018" name="BMC Genomics">
        <title>Genomic comparison of Trypanosoma conorhini and Trypanosoma rangeli to Trypanosoma cruzi strains of high and low virulence.</title>
        <authorList>
            <person name="Bradwell K.R."/>
            <person name="Koparde V.N."/>
            <person name="Matveyev A.V."/>
            <person name="Serrano M.G."/>
            <person name="Alves J.M."/>
            <person name="Parikh H."/>
            <person name="Huang B."/>
            <person name="Lee V."/>
            <person name="Espinosa-Alvarez O."/>
            <person name="Ortiz P.A."/>
            <person name="Costa-Martins A.G."/>
            <person name="Teixeira M.M."/>
            <person name="Buck G.A."/>
        </authorList>
    </citation>
    <scope>NUCLEOTIDE SEQUENCE [LARGE SCALE GENOMIC DNA]</scope>
    <source>
        <strain evidence="2 3">025E</strain>
    </source>
</reference>
<comment type="caution">
    <text evidence="2">The sequence shown here is derived from an EMBL/GenBank/DDBJ whole genome shotgun (WGS) entry which is preliminary data.</text>
</comment>
<protein>
    <recommendedName>
        <fullName evidence="4">C2H2-type domain-containing protein</fullName>
    </recommendedName>
</protein>
<dbReference type="EMBL" id="MKKU01001541">
    <property type="protein sequence ID" value="RNE95047.1"/>
    <property type="molecule type" value="Genomic_DNA"/>
</dbReference>
<sequence>PGSESRLCAQARCDSCPLFGRLARALQITSNPHCRWRCPSTEDNDAPQPPLEPPPNVRTVPARRMMRGRPTPAGPVCCRVFVSVTNMKLHARRVHAGVPLPQKGLQCGYCGNGKLFLTSASRAGHYRKCQAYQLAKSARGTVAEGPEDPRPYGILTAQNPQADVTPDGPRETLSHLMWEIPVSVG</sequence>
<evidence type="ECO:0008006" key="4">
    <source>
        <dbReference type="Google" id="ProtNLM"/>
    </source>
</evidence>
<gene>
    <name evidence="2" type="ORF">Tco025E_10217</name>
</gene>
<evidence type="ECO:0000313" key="2">
    <source>
        <dbReference type="EMBL" id="RNE95047.1"/>
    </source>
</evidence>
<dbReference type="RefSeq" id="XP_029222902.1">
    <property type="nucleotide sequence ID" value="XM_029377000.1"/>
</dbReference>
<dbReference type="Proteomes" id="UP000284403">
    <property type="component" value="Unassembled WGS sequence"/>
</dbReference>
<evidence type="ECO:0000313" key="3">
    <source>
        <dbReference type="Proteomes" id="UP000284403"/>
    </source>
</evidence>